<keyword evidence="2" id="KW-1185">Reference proteome</keyword>
<reference evidence="1 2" key="2">
    <citation type="journal article" date="2022" name="Mol. Ecol. Resour.">
        <title>The genomes of chicory, endive, great burdock and yacon provide insights into Asteraceae paleo-polyploidization history and plant inulin production.</title>
        <authorList>
            <person name="Fan W."/>
            <person name="Wang S."/>
            <person name="Wang H."/>
            <person name="Wang A."/>
            <person name="Jiang F."/>
            <person name="Liu H."/>
            <person name="Zhao H."/>
            <person name="Xu D."/>
            <person name="Zhang Y."/>
        </authorList>
    </citation>
    <scope>NUCLEOTIDE SEQUENCE [LARGE SCALE GENOMIC DNA]</scope>
    <source>
        <strain evidence="2">cv. Punajuju</strain>
        <tissue evidence="1">Leaves</tissue>
    </source>
</reference>
<comment type="caution">
    <text evidence="1">The sequence shown here is derived from an EMBL/GenBank/DDBJ whole genome shotgun (WGS) entry which is preliminary data.</text>
</comment>
<sequence>MHTLKHQFRKSSVPITISLARIDVFSDDILGYGRGGWVHSSHRRLDAENVGINMFESFFEYGWSEMGYKWNMEDDYEFTLQADYEREWFDAVHNKEANASKEKDATLSGSDQEGSEGSEFVFIRQEECMVDKVEVDMGQSVLHPTVEIVENAATNTFDVEELEVVDTNIFRSYSQP</sequence>
<evidence type="ECO:0000313" key="1">
    <source>
        <dbReference type="EMBL" id="KAI3752465.1"/>
    </source>
</evidence>
<dbReference type="EMBL" id="CM042012">
    <property type="protein sequence ID" value="KAI3752465.1"/>
    <property type="molecule type" value="Genomic_DNA"/>
</dbReference>
<proteinExistence type="predicted"/>
<organism evidence="1 2">
    <name type="scientific">Cichorium intybus</name>
    <name type="common">Chicory</name>
    <dbReference type="NCBI Taxonomy" id="13427"/>
    <lineage>
        <taxon>Eukaryota</taxon>
        <taxon>Viridiplantae</taxon>
        <taxon>Streptophyta</taxon>
        <taxon>Embryophyta</taxon>
        <taxon>Tracheophyta</taxon>
        <taxon>Spermatophyta</taxon>
        <taxon>Magnoliopsida</taxon>
        <taxon>eudicotyledons</taxon>
        <taxon>Gunneridae</taxon>
        <taxon>Pentapetalae</taxon>
        <taxon>asterids</taxon>
        <taxon>campanulids</taxon>
        <taxon>Asterales</taxon>
        <taxon>Asteraceae</taxon>
        <taxon>Cichorioideae</taxon>
        <taxon>Cichorieae</taxon>
        <taxon>Cichoriinae</taxon>
        <taxon>Cichorium</taxon>
    </lineage>
</organism>
<name>A0ACB9E171_CICIN</name>
<protein>
    <submittedName>
        <fullName evidence="1">Uncharacterized protein</fullName>
    </submittedName>
</protein>
<evidence type="ECO:0000313" key="2">
    <source>
        <dbReference type="Proteomes" id="UP001055811"/>
    </source>
</evidence>
<reference evidence="2" key="1">
    <citation type="journal article" date="2022" name="Mol. Ecol. Resour.">
        <title>The genomes of chicory, endive, great burdock and yacon provide insights into Asteraceae palaeo-polyploidization history and plant inulin production.</title>
        <authorList>
            <person name="Fan W."/>
            <person name="Wang S."/>
            <person name="Wang H."/>
            <person name="Wang A."/>
            <person name="Jiang F."/>
            <person name="Liu H."/>
            <person name="Zhao H."/>
            <person name="Xu D."/>
            <person name="Zhang Y."/>
        </authorList>
    </citation>
    <scope>NUCLEOTIDE SEQUENCE [LARGE SCALE GENOMIC DNA]</scope>
    <source>
        <strain evidence="2">cv. Punajuju</strain>
    </source>
</reference>
<gene>
    <name evidence="1" type="ORF">L2E82_24498</name>
</gene>
<accession>A0ACB9E171</accession>
<dbReference type="Proteomes" id="UP001055811">
    <property type="component" value="Linkage Group LG04"/>
</dbReference>